<evidence type="ECO:0000256" key="4">
    <source>
        <dbReference type="ARBA" id="ARBA00023172"/>
    </source>
</evidence>
<protein>
    <recommendedName>
        <fullName evidence="10">Integrase</fullName>
    </recommendedName>
</protein>
<comment type="caution">
    <text evidence="8">The sequence shown here is derived from an EMBL/GenBank/DDBJ whole genome shotgun (WGS) entry which is preliminary data.</text>
</comment>
<name>A0A062UI00_9PROT</name>
<proteinExistence type="predicted"/>
<dbReference type="AlphaFoldDB" id="A0A062UI00"/>
<evidence type="ECO:0000259" key="7">
    <source>
        <dbReference type="PROSITE" id="PS51900"/>
    </source>
</evidence>
<dbReference type="PROSITE" id="PS51900">
    <property type="entry name" value="CB"/>
    <property type="match status" value="1"/>
</dbReference>
<dbReference type="InterPro" id="IPR044068">
    <property type="entry name" value="CB"/>
</dbReference>
<dbReference type="GO" id="GO:0007059">
    <property type="term" value="P:chromosome segregation"/>
    <property type="evidence" value="ECO:0007669"/>
    <property type="project" value="UniProtKB-KW"/>
</dbReference>
<evidence type="ECO:0000256" key="5">
    <source>
        <dbReference type="PROSITE-ProRule" id="PRU01248"/>
    </source>
</evidence>
<dbReference type="GO" id="GO:0015074">
    <property type="term" value="P:DNA integration"/>
    <property type="evidence" value="ECO:0007669"/>
    <property type="project" value="UniProtKB-KW"/>
</dbReference>
<sequence length="343" mass="38820">MTDLANHLSLFLREHLPRDRGASRHTVDNYAHSFRLLVTFVASEIGKRPHALSIADLDAPMILRFLDHIENDRGNKPRTRNARLAAIKSFFRYLEWRAPDRLDLVKRVQAIPAKTYDKALIDYLSRSELQAILDTPDRRTVGGLRDRAMLHLAYAGGLRASELVQLQVQDLEQPGMTDVRILGKGRRERVLPLWAETRSVLRDWLAVRPDASNTHLFVNARHQPMSRHGFANRLRVHVAKATRRAPTLSSKTVTPHVMRHSCAMHILEATGDIRKVALWLGHSSVQTTEMYLRVDPAEKLDVLHASAPPAIRKGSFTGVSDRLISMLSDVHSRPVTRSKPPTT</sequence>
<dbReference type="InterPro" id="IPR010998">
    <property type="entry name" value="Integrase_recombinase_N"/>
</dbReference>
<dbReference type="SUPFAM" id="SSF47823">
    <property type="entry name" value="lambda integrase-like, N-terminal domain"/>
    <property type="match status" value="1"/>
</dbReference>
<gene>
    <name evidence="8" type="ORF">HY30_18870</name>
</gene>
<dbReference type="PATRIC" id="fig|1280947.3.peg.3033"/>
<dbReference type="EMBL" id="AWFG01000056">
    <property type="protein sequence ID" value="KCZ55730.1"/>
    <property type="molecule type" value="Genomic_DNA"/>
</dbReference>
<feature type="domain" description="Tyr recombinase" evidence="6">
    <location>
        <begin position="119"/>
        <end position="304"/>
    </location>
</feature>
<keyword evidence="3 5" id="KW-0238">DNA-binding</keyword>
<evidence type="ECO:0000256" key="3">
    <source>
        <dbReference type="ARBA" id="ARBA00023125"/>
    </source>
</evidence>
<keyword evidence="1" id="KW-0159">Chromosome partition</keyword>
<dbReference type="Pfam" id="PF00589">
    <property type="entry name" value="Phage_integrase"/>
    <property type="match status" value="1"/>
</dbReference>
<organism evidence="8 9">
    <name type="scientific">Hyphomonas chukchiensis</name>
    <dbReference type="NCBI Taxonomy" id="1280947"/>
    <lineage>
        <taxon>Bacteria</taxon>
        <taxon>Pseudomonadati</taxon>
        <taxon>Pseudomonadota</taxon>
        <taxon>Alphaproteobacteria</taxon>
        <taxon>Hyphomonadales</taxon>
        <taxon>Hyphomonadaceae</taxon>
        <taxon>Hyphomonas</taxon>
    </lineage>
</organism>
<dbReference type="InterPro" id="IPR004107">
    <property type="entry name" value="Integrase_SAM-like_N"/>
</dbReference>
<dbReference type="STRING" id="1280947.HY30_18870"/>
<dbReference type="PANTHER" id="PTHR30349">
    <property type="entry name" value="PHAGE INTEGRASE-RELATED"/>
    <property type="match status" value="1"/>
</dbReference>
<dbReference type="SUPFAM" id="SSF56349">
    <property type="entry name" value="DNA breaking-rejoining enzymes"/>
    <property type="match status" value="1"/>
</dbReference>
<evidence type="ECO:0008006" key="10">
    <source>
        <dbReference type="Google" id="ProtNLM"/>
    </source>
</evidence>
<dbReference type="Proteomes" id="UP000027190">
    <property type="component" value="Unassembled WGS sequence"/>
</dbReference>
<keyword evidence="2" id="KW-0229">DNA integration</keyword>
<dbReference type="PROSITE" id="PS51898">
    <property type="entry name" value="TYR_RECOMBINASE"/>
    <property type="match status" value="1"/>
</dbReference>
<dbReference type="RefSeq" id="WP_034742678.1">
    <property type="nucleotide sequence ID" value="NZ_AWFG01000056.1"/>
</dbReference>
<evidence type="ECO:0000256" key="2">
    <source>
        <dbReference type="ARBA" id="ARBA00022908"/>
    </source>
</evidence>
<keyword evidence="4" id="KW-0233">DNA recombination</keyword>
<dbReference type="InterPro" id="IPR013762">
    <property type="entry name" value="Integrase-like_cat_sf"/>
</dbReference>
<evidence type="ECO:0000313" key="8">
    <source>
        <dbReference type="EMBL" id="KCZ55730.1"/>
    </source>
</evidence>
<dbReference type="InterPro" id="IPR050090">
    <property type="entry name" value="Tyrosine_recombinase_XerCD"/>
</dbReference>
<dbReference type="PANTHER" id="PTHR30349:SF81">
    <property type="entry name" value="TYROSINE RECOMBINASE XERC"/>
    <property type="match status" value="1"/>
</dbReference>
<dbReference type="InterPro" id="IPR002104">
    <property type="entry name" value="Integrase_catalytic"/>
</dbReference>
<dbReference type="Gene3D" id="1.10.150.130">
    <property type="match status" value="1"/>
</dbReference>
<dbReference type="InterPro" id="IPR011010">
    <property type="entry name" value="DNA_brk_join_enz"/>
</dbReference>
<evidence type="ECO:0000256" key="1">
    <source>
        <dbReference type="ARBA" id="ARBA00022829"/>
    </source>
</evidence>
<dbReference type="Gene3D" id="1.10.443.10">
    <property type="entry name" value="Intergrase catalytic core"/>
    <property type="match status" value="1"/>
</dbReference>
<feature type="domain" description="Core-binding (CB)" evidence="7">
    <location>
        <begin position="2"/>
        <end position="95"/>
    </location>
</feature>
<reference evidence="8 9" key="1">
    <citation type="journal article" date="2014" name="Antonie Van Leeuwenhoek">
        <title>Hyphomonas beringensis sp. nov. and Hyphomonas chukchiensis sp. nov., isolated from surface seawater of the Bering Sea and Chukchi Sea.</title>
        <authorList>
            <person name="Li C."/>
            <person name="Lai Q."/>
            <person name="Li G."/>
            <person name="Dong C."/>
            <person name="Wang J."/>
            <person name="Liao Y."/>
            <person name="Shao Z."/>
        </authorList>
    </citation>
    <scope>NUCLEOTIDE SEQUENCE [LARGE SCALE GENOMIC DNA]</scope>
    <source>
        <strain evidence="8 9">BH-BN04-4</strain>
    </source>
</reference>
<accession>A0A062UI00</accession>
<evidence type="ECO:0000259" key="6">
    <source>
        <dbReference type="PROSITE" id="PS51898"/>
    </source>
</evidence>
<dbReference type="eggNOG" id="COG4974">
    <property type="taxonomic scope" value="Bacteria"/>
</dbReference>
<keyword evidence="9" id="KW-1185">Reference proteome</keyword>
<dbReference type="GO" id="GO:0006310">
    <property type="term" value="P:DNA recombination"/>
    <property type="evidence" value="ECO:0007669"/>
    <property type="project" value="UniProtKB-KW"/>
</dbReference>
<evidence type="ECO:0000313" key="9">
    <source>
        <dbReference type="Proteomes" id="UP000027190"/>
    </source>
</evidence>
<dbReference type="Pfam" id="PF02899">
    <property type="entry name" value="Phage_int_SAM_1"/>
    <property type="match status" value="1"/>
</dbReference>
<dbReference type="OrthoDB" id="9801717at2"/>
<dbReference type="GO" id="GO:0003677">
    <property type="term" value="F:DNA binding"/>
    <property type="evidence" value="ECO:0007669"/>
    <property type="project" value="UniProtKB-UniRule"/>
</dbReference>